<accession>A0A1M5IUU8</accession>
<keyword evidence="3" id="KW-1185">Reference proteome</keyword>
<gene>
    <name evidence="2" type="ORF">SAMN05444320_1082</name>
</gene>
<dbReference type="SUPFAM" id="SSF51735">
    <property type="entry name" value="NAD(P)-binding Rossmann-fold domains"/>
    <property type="match status" value="1"/>
</dbReference>
<dbReference type="STRING" id="2017.SAMN05444320_1082"/>
<dbReference type="PANTHER" id="PTHR33303">
    <property type="entry name" value="CYTOPLASMIC PROTEIN-RELATED"/>
    <property type="match status" value="1"/>
</dbReference>
<protein>
    <recommendedName>
        <fullName evidence="1">CoA-binding domain-containing protein</fullName>
    </recommendedName>
</protein>
<dbReference type="EMBL" id="FQVN01000008">
    <property type="protein sequence ID" value="SHG31740.1"/>
    <property type="molecule type" value="Genomic_DNA"/>
</dbReference>
<name>A0A1M5IUU8_STRHI</name>
<dbReference type="RefSeq" id="WP_234995873.1">
    <property type="nucleotide sequence ID" value="NZ_FQVN01000008.1"/>
</dbReference>
<reference evidence="2 3" key="1">
    <citation type="submission" date="2016-11" db="EMBL/GenBank/DDBJ databases">
        <authorList>
            <person name="Jaros S."/>
            <person name="Januszkiewicz K."/>
            <person name="Wedrychowicz H."/>
        </authorList>
    </citation>
    <scope>NUCLEOTIDE SEQUENCE [LARGE SCALE GENOMIC DNA]</scope>
    <source>
        <strain evidence="2 3">DSM 44523</strain>
    </source>
</reference>
<dbReference type="InterPro" id="IPR036291">
    <property type="entry name" value="NAD(P)-bd_dom_sf"/>
</dbReference>
<evidence type="ECO:0000313" key="3">
    <source>
        <dbReference type="Proteomes" id="UP000184501"/>
    </source>
</evidence>
<organism evidence="2 3">
    <name type="scientific">Streptoalloteichus hindustanus</name>
    <dbReference type="NCBI Taxonomy" id="2017"/>
    <lineage>
        <taxon>Bacteria</taxon>
        <taxon>Bacillati</taxon>
        <taxon>Actinomycetota</taxon>
        <taxon>Actinomycetes</taxon>
        <taxon>Pseudonocardiales</taxon>
        <taxon>Pseudonocardiaceae</taxon>
        <taxon>Streptoalloteichus</taxon>
    </lineage>
</organism>
<dbReference type="Gene3D" id="3.40.50.720">
    <property type="entry name" value="NAD(P)-binding Rossmann-like Domain"/>
    <property type="match status" value="1"/>
</dbReference>
<dbReference type="PANTHER" id="PTHR33303:SF2">
    <property type="entry name" value="COA-BINDING DOMAIN-CONTAINING PROTEIN"/>
    <property type="match status" value="1"/>
</dbReference>
<dbReference type="SMART" id="SM00881">
    <property type="entry name" value="CoA_binding"/>
    <property type="match status" value="1"/>
</dbReference>
<dbReference type="AlphaFoldDB" id="A0A1M5IUU8"/>
<proteinExistence type="predicted"/>
<evidence type="ECO:0000313" key="2">
    <source>
        <dbReference type="EMBL" id="SHG31740.1"/>
    </source>
</evidence>
<feature type="domain" description="CoA-binding" evidence="1">
    <location>
        <begin position="5"/>
        <end position="98"/>
    </location>
</feature>
<dbReference type="Proteomes" id="UP000184501">
    <property type="component" value="Unassembled WGS sequence"/>
</dbReference>
<dbReference type="InterPro" id="IPR003781">
    <property type="entry name" value="CoA-bd"/>
</dbReference>
<sequence length="128" mass="13661">MIERVVRGMRTVAVVGASASPDRPSHQVARYLLDRGVDVVAVNPNLDELFGRPAYPTLLALPGPVDVVDVFRRPEAVPTIAEQAVALGAGALWLQFGVISEEGARIAAEGGLDVVVDRCLKVEHALLR</sequence>
<evidence type="ECO:0000259" key="1">
    <source>
        <dbReference type="SMART" id="SM00881"/>
    </source>
</evidence>
<dbReference type="Pfam" id="PF13380">
    <property type="entry name" value="CoA_binding_2"/>
    <property type="match status" value="1"/>
</dbReference>